<proteinExistence type="predicted"/>
<gene>
    <name evidence="1" type="ORF">SFRICE_020228</name>
</gene>
<dbReference type="EMBL" id="ODYU01010253">
    <property type="protein sequence ID" value="SOQ55237.1"/>
    <property type="molecule type" value="Genomic_DNA"/>
</dbReference>
<name>A0A2H1WQF9_SPOFR</name>
<dbReference type="AlphaFoldDB" id="A0A2H1WQF9"/>
<organism evidence="1">
    <name type="scientific">Spodoptera frugiperda</name>
    <name type="common">Fall armyworm</name>
    <dbReference type="NCBI Taxonomy" id="7108"/>
    <lineage>
        <taxon>Eukaryota</taxon>
        <taxon>Metazoa</taxon>
        <taxon>Ecdysozoa</taxon>
        <taxon>Arthropoda</taxon>
        <taxon>Hexapoda</taxon>
        <taxon>Insecta</taxon>
        <taxon>Pterygota</taxon>
        <taxon>Neoptera</taxon>
        <taxon>Endopterygota</taxon>
        <taxon>Lepidoptera</taxon>
        <taxon>Glossata</taxon>
        <taxon>Ditrysia</taxon>
        <taxon>Noctuoidea</taxon>
        <taxon>Noctuidae</taxon>
        <taxon>Amphipyrinae</taxon>
        <taxon>Spodoptera</taxon>
    </lineage>
</organism>
<sequence length="187" mass="21348">MLEAHIHEQYTATHDAAMVALLALIEGALCIESWSGTILALDSEVVVLFLSEEKVNVLWSVNDKDDTFKITDNERAFDFFLRDALVTPLVFRVSVGGGDCLKSELLAKKAKYVSYHVHLQLNKKIHLSRKTKNEEGIKSYKKFFVSFTNCYFGSGCYVYVNFRIHYYQIFLIPSPYKKQPLVVSGHL</sequence>
<evidence type="ECO:0000313" key="1">
    <source>
        <dbReference type="EMBL" id="SOQ55237.1"/>
    </source>
</evidence>
<reference evidence="1" key="1">
    <citation type="submission" date="2016-07" db="EMBL/GenBank/DDBJ databases">
        <authorList>
            <person name="Bretaudeau A."/>
        </authorList>
    </citation>
    <scope>NUCLEOTIDE SEQUENCE</scope>
    <source>
        <strain evidence="1">Rice</strain>
        <tissue evidence="1">Whole body</tissue>
    </source>
</reference>
<accession>A0A2H1WQF9</accession>
<protein>
    <submittedName>
        <fullName evidence="1">SFRICE_020228</fullName>
    </submittedName>
</protein>